<dbReference type="FunFam" id="3.30.160.60:FF:000145">
    <property type="entry name" value="Zinc finger protein 574"/>
    <property type="match status" value="1"/>
</dbReference>
<evidence type="ECO:0000256" key="9">
    <source>
        <dbReference type="SAM" id="MobiDB-lite"/>
    </source>
</evidence>
<dbReference type="GO" id="GO:0000978">
    <property type="term" value="F:RNA polymerase II cis-regulatory region sequence-specific DNA binding"/>
    <property type="evidence" value="ECO:0007669"/>
    <property type="project" value="TreeGrafter"/>
</dbReference>
<gene>
    <name evidence="12" type="primary">LOC111349826</name>
</gene>
<comment type="similarity">
    <text evidence="7">Belongs to the snail C2H2-type zinc-finger protein family.</text>
</comment>
<dbReference type="GO" id="GO:0000981">
    <property type="term" value="F:DNA-binding transcription factor activity, RNA polymerase II-specific"/>
    <property type="evidence" value="ECO:0007669"/>
    <property type="project" value="TreeGrafter"/>
</dbReference>
<dbReference type="InterPro" id="IPR013087">
    <property type="entry name" value="Znf_C2H2_type"/>
</dbReference>
<comment type="subcellular location">
    <subcellularLocation>
        <location evidence="1">Nucleus</location>
    </subcellularLocation>
</comment>
<feature type="compositionally biased region" description="Basic and acidic residues" evidence="9">
    <location>
        <begin position="549"/>
        <end position="560"/>
    </location>
</feature>
<evidence type="ECO:0000259" key="10">
    <source>
        <dbReference type="PROSITE" id="PS50157"/>
    </source>
</evidence>
<sequence>MSEAQPPLIICMENATGEEVALRIEPDDNFQMFLDKAKALLGFDVDLNSITRNQPVSLSENVYQFLINAEQNLQTDDLTQNFDPMLDPNDGANDLVYILDDGTQIRASQIHFDNDDPLIDLTAEKIPFVKYADDVTDDIDLENVHIQETKKINIVESPVSRWSSKNSSPKCSFINSLPFKLVCNNTSGFEAQFTKYLEANASKTYATLNPVTIRNKSPKSLIKDNFKNYDESYQRNDNLSYTREEILNMFKDSPMTSLPYDQGYSERRHVRKTDPSRLVHKNWTKPISYVDIDGVLIGESESQICFICGKHVDNNVDKLYLFDNEDQRLHRCSPQKKMSTQLKIICECCLNENFKPCRMKSANQFLNPDEFLVIRNNQQYIFQKVKNFSFTHLGKAKETINKIETKIDKEEFVKVEIGSDGEIITKPIDNDPRSDDVIIVKDEKKEGSSSDVEIIEPEPEIDNIIDNLEEADEDVKEFLGKYQCDNSEITELKCRFCEQIFPELSGVTEHCETHKHDLEDGEVFPCPLCNYGYANLKWLKAHLIAAHEKSETKKPSKDETETNADDVDKDLIVTEPETGTPSSPVATRTRSSNKKDGDKKDNENSEDKTDSNADTTEPTTNAEPPIIKTEVKQECLDSSEDEIWIVQTADADAQELQKLLCAAKVKEDGQEGNSEKTHKCYNCSQVFASADGLSNHRCRRRGRKRKSKDLVNLICIPTEEDFLKRAQGRPRQNDSGIDNDLIVMRPRKRRSRELTSNPQVVTCHNCNESFTSKVRLKFHMQFHDTARPVRSDGRYLCAECEGATFATETELFDHVHFQHDKQKRWQCPVEGCGKTFFLRATLTKHSRTHTDTRRYVCVTCDKRFLDKQTLDEHGVTHLQIKPFQCHICLKQLTRRSRLRMHVRAHEEELAPRLVRVCAVCARAFRDLTTAQEELAPRLVRVCAVCARAFRDLTTAQEHASKSTECIEAFANELKEEAEEVTVQLSPTSGLVRHTVQIVESPKLSKPIKREVSHEVGAPLLSQLADEARALIRVVEIEKAFRCEYCEDVFYLESGLNSHRAIHKGVKNPFTCHICKVSFATYSRCTTHKTTHGFYKRSLADAKKTDGLPATDGANRSATGILGYGDFPVVKHFLCEDCGRSYLHWTYLQVHRRMKHANENFLYKCNQCELTFPNSWSLAYHRKKIHGKTGPDDAGATSKISRDDYRIPCRDCSEVLPNKTALYKHRKKEHSDGAIRANSKTGPYSNEESNSGGGACTRCHATFTHAADLHKHVKEDHAGGAGGAGATITSLTTGGGCGRRPHACPVCGHAFRTLSMRNEHLRVHTGERPFPCDVCGVAFRRSTAMRNHRLIHTGVRAWACGRCPKRFRIRSDLRTHLRLKHPATIVVVEMEGLNPTSEEIMKTLALQNVPHDKLIEITKMSFSKGTSSVIPSTARALSALSTVPRTHVACIKPTPARMLDEFQPARRGRGIAKNPRRPKILQRGETAPHENTAYPIVSGEELSDLNVQLLLRDGVLVNGNQMVQLQLDDPMLME</sequence>
<dbReference type="GO" id="GO:0008270">
    <property type="term" value="F:zinc ion binding"/>
    <property type="evidence" value="ECO:0007669"/>
    <property type="project" value="UniProtKB-KW"/>
</dbReference>
<dbReference type="FunFam" id="3.30.160.60:FF:000065">
    <property type="entry name" value="B-cell CLL/lymphoma 6, member B"/>
    <property type="match status" value="1"/>
</dbReference>
<feature type="domain" description="C2H2-type" evidence="10">
    <location>
        <begin position="1162"/>
        <end position="1190"/>
    </location>
</feature>
<feature type="domain" description="C2H2-type" evidence="10">
    <location>
        <begin position="883"/>
        <end position="910"/>
    </location>
</feature>
<dbReference type="GeneID" id="111349826"/>
<keyword evidence="5" id="KW-0862">Zinc</keyword>
<feature type="domain" description="C2H2-type" evidence="10">
    <location>
        <begin position="1132"/>
        <end position="1160"/>
    </location>
</feature>
<feature type="domain" description="C2H2-type" evidence="10">
    <location>
        <begin position="825"/>
        <end position="854"/>
    </location>
</feature>
<feature type="compositionally biased region" description="Polar residues" evidence="9">
    <location>
        <begin position="577"/>
        <end position="590"/>
    </location>
</feature>
<name>A0A9J7IMW0_SPOLT</name>
<dbReference type="SMART" id="SM00355">
    <property type="entry name" value="ZnF_C2H2"/>
    <property type="match status" value="17"/>
</dbReference>
<dbReference type="GO" id="GO:0005634">
    <property type="term" value="C:nucleus"/>
    <property type="evidence" value="ECO:0007669"/>
    <property type="project" value="UniProtKB-SubCell"/>
</dbReference>
<feature type="region of interest" description="Disordered" evidence="9">
    <location>
        <begin position="1465"/>
        <end position="1487"/>
    </location>
</feature>
<feature type="domain" description="C2H2-type" evidence="10">
    <location>
        <begin position="1329"/>
        <end position="1356"/>
    </location>
</feature>
<keyword evidence="11" id="KW-1185">Reference proteome</keyword>
<evidence type="ECO:0000256" key="6">
    <source>
        <dbReference type="ARBA" id="ARBA00023242"/>
    </source>
</evidence>
<dbReference type="KEGG" id="sliu:111349826"/>
<dbReference type="RefSeq" id="XP_022816845.1">
    <property type="nucleotide sequence ID" value="XM_022961077.1"/>
</dbReference>
<evidence type="ECO:0000256" key="1">
    <source>
        <dbReference type="ARBA" id="ARBA00004123"/>
    </source>
</evidence>
<dbReference type="InterPro" id="IPR050527">
    <property type="entry name" value="Snail/Krueppel_Znf"/>
</dbReference>
<feature type="domain" description="C2H2-type" evidence="10">
    <location>
        <begin position="1357"/>
        <end position="1380"/>
    </location>
</feature>
<feature type="domain" description="C2H2-type" evidence="10">
    <location>
        <begin position="761"/>
        <end position="788"/>
    </location>
</feature>
<dbReference type="PROSITE" id="PS00028">
    <property type="entry name" value="ZINC_FINGER_C2H2_1"/>
    <property type="match status" value="15"/>
</dbReference>
<evidence type="ECO:0000256" key="8">
    <source>
        <dbReference type="PROSITE-ProRule" id="PRU00042"/>
    </source>
</evidence>
<evidence type="ECO:0000256" key="7">
    <source>
        <dbReference type="ARBA" id="ARBA00037948"/>
    </source>
</evidence>
<dbReference type="SUPFAM" id="SSF57667">
    <property type="entry name" value="beta-beta-alpha zinc fingers"/>
    <property type="match status" value="6"/>
</dbReference>
<evidence type="ECO:0000256" key="4">
    <source>
        <dbReference type="ARBA" id="ARBA00022771"/>
    </source>
</evidence>
<feature type="compositionally biased region" description="Polar residues" evidence="9">
    <location>
        <begin position="1237"/>
        <end position="1249"/>
    </location>
</feature>
<reference evidence="12" key="1">
    <citation type="submission" date="2025-08" db="UniProtKB">
        <authorList>
            <consortium name="RefSeq"/>
        </authorList>
    </citation>
    <scope>IDENTIFICATION</scope>
    <source>
        <strain evidence="12">Ishihara</strain>
        <tissue evidence="12">Whole body</tissue>
    </source>
</reference>
<feature type="domain" description="C2H2-type" evidence="10">
    <location>
        <begin position="1253"/>
        <end position="1281"/>
    </location>
</feature>
<dbReference type="PROSITE" id="PS50157">
    <property type="entry name" value="ZINC_FINGER_C2H2_2"/>
    <property type="match status" value="11"/>
</dbReference>
<dbReference type="PANTHER" id="PTHR24388">
    <property type="entry name" value="ZINC FINGER PROTEIN"/>
    <property type="match status" value="1"/>
</dbReference>
<protein>
    <submittedName>
        <fullName evidence="12">Uncharacterized protein LOC111349826</fullName>
    </submittedName>
</protein>
<keyword evidence="3" id="KW-0677">Repeat</keyword>
<dbReference type="Gene3D" id="3.30.160.60">
    <property type="entry name" value="Classic Zinc Finger"/>
    <property type="match status" value="10"/>
</dbReference>
<organism evidence="11 12">
    <name type="scientific">Spodoptera litura</name>
    <name type="common">Asian cotton leafworm</name>
    <dbReference type="NCBI Taxonomy" id="69820"/>
    <lineage>
        <taxon>Eukaryota</taxon>
        <taxon>Metazoa</taxon>
        <taxon>Ecdysozoa</taxon>
        <taxon>Arthropoda</taxon>
        <taxon>Hexapoda</taxon>
        <taxon>Insecta</taxon>
        <taxon>Pterygota</taxon>
        <taxon>Neoptera</taxon>
        <taxon>Endopterygota</taxon>
        <taxon>Lepidoptera</taxon>
        <taxon>Glossata</taxon>
        <taxon>Ditrysia</taxon>
        <taxon>Noctuoidea</taxon>
        <taxon>Noctuidae</taxon>
        <taxon>Amphipyrinae</taxon>
        <taxon>Spodoptera</taxon>
    </lineage>
</organism>
<keyword evidence="4 8" id="KW-0863">Zinc-finger</keyword>
<evidence type="ECO:0000313" key="12">
    <source>
        <dbReference type="RefSeq" id="XP_022816845.1"/>
    </source>
</evidence>
<feature type="region of interest" description="Disordered" evidence="9">
    <location>
        <begin position="549"/>
        <end position="628"/>
    </location>
</feature>
<evidence type="ECO:0000256" key="5">
    <source>
        <dbReference type="ARBA" id="ARBA00022833"/>
    </source>
</evidence>
<keyword evidence="2" id="KW-0479">Metal-binding</keyword>
<dbReference type="Pfam" id="PF00096">
    <property type="entry name" value="zf-C2H2"/>
    <property type="match status" value="2"/>
</dbReference>
<dbReference type="InterPro" id="IPR036236">
    <property type="entry name" value="Znf_C2H2_sf"/>
</dbReference>
<feature type="domain" description="C2H2-type" evidence="10">
    <location>
        <begin position="855"/>
        <end position="882"/>
    </location>
</feature>
<feature type="compositionally biased region" description="Basic and acidic residues" evidence="9">
    <location>
        <begin position="593"/>
        <end position="611"/>
    </location>
</feature>
<dbReference type="Proteomes" id="UP000301870">
    <property type="component" value="Chromosome 10"/>
</dbReference>
<proteinExistence type="inferred from homology"/>
<keyword evidence="6" id="KW-0539">Nucleus</keyword>
<evidence type="ECO:0000256" key="2">
    <source>
        <dbReference type="ARBA" id="ARBA00022723"/>
    </source>
</evidence>
<feature type="domain" description="C2H2-type" evidence="10">
    <location>
        <begin position="1301"/>
        <end position="1328"/>
    </location>
</feature>
<evidence type="ECO:0000256" key="3">
    <source>
        <dbReference type="ARBA" id="ARBA00022737"/>
    </source>
</evidence>
<accession>A0A9J7IMW0</accession>
<feature type="compositionally biased region" description="Basic residues" evidence="9">
    <location>
        <begin position="1465"/>
        <end position="1479"/>
    </location>
</feature>
<dbReference type="PANTHER" id="PTHR24388:SF104">
    <property type="entry name" value="AT-RICH BINDING PROTEIN-RELATED"/>
    <property type="match status" value="1"/>
</dbReference>
<feature type="domain" description="C2H2-type" evidence="10">
    <location>
        <begin position="1040"/>
        <end position="1067"/>
    </location>
</feature>
<feature type="region of interest" description="Disordered" evidence="9">
    <location>
        <begin position="1224"/>
        <end position="1249"/>
    </location>
</feature>
<feature type="compositionally biased region" description="Polar residues" evidence="9">
    <location>
        <begin position="612"/>
        <end position="622"/>
    </location>
</feature>
<dbReference type="OrthoDB" id="654211at2759"/>
<evidence type="ECO:0000313" key="11">
    <source>
        <dbReference type="Proteomes" id="UP000301870"/>
    </source>
</evidence>